<dbReference type="InParanoid" id="A0A0D2UAT9"/>
<reference evidence="3" key="1">
    <citation type="submission" date="2011-02" db="EMBL/GenBank/DDBJ databases">
        <title>The Genome Sequence of Capsaspora owczarzaki ATCC 30864.</title>
        <authorList>
            <person name="Russ C."/>
            <person name="Cuomo C."/>
            <person name="Burger G."/>
            <person name="Gray M.W."/>
            <person name="Holland P.W.H."/>
            <person name="King N."/>
            <person name="Lang F.B.F."/>
            <person name="Roger A.J."/>
            <person name="Ruiz-Trillo I."/>
            <person name="Young S.K."/>
            <person name="Zeng Q."/>
            <person name="Gargeya S."/>
            <person name="Alvarado L."/>
            <person name="Berlin A."/>
            <person name="Chapman S.B."/>
            <person name="Chen Z."/>
            <person name="Freedman E."/>
            <person name="Gellesch M."/>
            <person name="Goldberg J."/>
            <person name="Griggs A."/>
            <person name="Gujja S."/>
            <person name="Heilman E."/>
            <person name="Heiman D."/>
            <person name="Howarth C."/>
            <person name="Mehta T."/>
            <person name="Neiman D."/>
            <person name="Pearson M."/>
            <person name="Roberts A."/>
            <person name="Saif S."/>
            <person name="Shea T."/>
            <person name="Shenoy N."/>
            <person name="Sisk P."/>
            <person name="Stolte C."/>
            <person name="Sykes S."/>
            <person name="White J."/>
            <person name="Yandava C."/>
            <person name="Haas B."/>
            <person name="Nusbaum C."/>
            <person name="Birren B."/>
        </authorList>
    </citation>
    <scope>NUCLEOTIDE SEQUENCE</scope>
    <source>
        <strain evidence="3">ATCC 30864</strain>
    </source>
</reference>
<accession>A0A0D2UAT9</accession>
<keyword evidence="1" id="KW-0812">Transmembrane</keyword>
<keyword evidence="1" id="KW-1133">Transmembrane helix</keyword>
<name>A0A0D2UAT9_CAPO3</name>
<gene>
    <name evidence="2" type="ORF">CAOG_009635</name>
</gene>
<protein>
    <submittedName>
        <fullName evidence="2">Uncharacterized protein</fullName>
    </submittedName>
</protein>
<evidence type="ECO:0000256" key="1">
    <source>
        <dbReference type="SAM" id="Phobius"/>
    </source>
</evidence>
<keyword evidence="3" id="KW-1185">Reference proteome</keyword>
<feature type="transmembrane region" description="Helical" evidence="1">
    <location>
        <begin position="121"/>
        <end position="145"/>
    </location>
</feature>
<proteinExistence type="predicted"/>
<evidence type="ECO:0000313" key="2">
    <source>
        <dbReference type="EMBL" id="KJE92121.1"/>
    </source>
</evidence>
<dbReference type="AlphaFoldDB" id="A0A0D2UAT9"/>
<sequence>MGWLDRLLLVFEAVMTLFVIVIRIFYPFSFLFGSCFAAIRLHSDCKATTAQCGQTQANSHHDIERDPFKGTGVDGRNCSAFSNFQKSSVLLLCPSLYYIAHDTPLYIEWQSSLVCTLLNSLLTVFVLFFAFLFICLFLFLFLGFLG</sequence>
<dbReference type="EMBL" id="KE346363">
    <property type="protein sequence ID" value="KJE92121.1"/>
    <property type="molecule type" value="Genomic_DNA"/>
</dbReference>
<feature type="transmembrane region" description="Helical" evidence="1">
    <location>
        <begin position="7"/>
        <end position="26"/>
    </location>
</feature>
<evidence type="ECO:0000313" key="3">
    <source>
        <dbReference type="Proteomes" id="UP000008743"/>
    </source>
</evidence>
<dbReference type="PROSITE" id="PS51257">
    <property type="entry name" value="PROKAR_LIPOPROTEIN"/>
    <property type="match status" value="1"/>
</dbReference>
<dbReference type="Proteomes" id="UP000008743">
    <property type="component" value="Unassembled WGS sequence"/>
</dbReference>
<keyword evidence="1" id="KW-0472">Membrane</keyword>
<organism evidence="2 3">
    <name type="scientific">Capsaspora owczarzaki (strain ATCC 30864)</name>
    <dbReference type="NCBI Taxonomy" id="595528"/>
    <lineage>
        <taxon>Eukaryota</taxon>
        <taxon>Filasterea</taxon>
        <taxon>Capsaspora</taxon>
    </lineage>
</organism>